<keyword evidence="14" id="KW-0472">Membrane</keyword>
<sequence>MIGQILKPPTFTGYKLATDTVVRSPAFSSTHLRIINLHQIRRHSTVRATFKPIGSSVNVYSLRGGSPFTSSSRTHGLGHVNVGLGLRGTQLGGVRHLSFSSVPKLLWTAFRLPVAGVTVGVAGVGYANYKIQDMANKSHEWVSSIFTDAKDFVTSLGQGISFDLPTIDVGIPSTLKSLFAKSSNQHSLESDRPRFIKKDDDSDSNKKTSDSNNSSPVVGAAVAVATATNLFVSGEKDEEEENNDAKVNVTTNVQEDQFMILTKKLIEVRNILMSIDHNEALRLPSIVVIGSQSSGKTSVLEAIVGHEFLPKGSNMVTRRPIELTLIHTPKSKEEYGEFPQLGLGKIHDFKHIQQTLRDMNLAVPESECISNKPIELRIYSPNVPDLTLIDLPGYIQVNNKNQPETLKEKIFELCEQYIKEPNIILAVCAADVDLANSEALKASRKVDPLGLRTIGVITKMDLVEPEVGATILRNSDYPLHLGYIGVVCKPTENRNAQKNISSALVRHHEESFFRSNYVYSQRGIQVGVGTLRRKLMEVLEENMAKSLFSIVGAVQAELEEAKYQFKVQYNDRRITAESYVAETIDSIKHNFKDFAHSFGKPQVRHEVRTMLEQRVLDLCAELYWTDKRITELAKSSRDDLYWQYKLDMCSAALTKSGIGRTSTQLVVDVLLANMERLASMEPLNNHPETSRKILNFTNEILRNKFHTTADQVETCVKPYKYEVECTEQEWAEGVKRSISLIEKEIEYCNKALQHLKTTVGQRKLRAAIKYVLDAEKEEVRRQARLKDDSSDDHSDSSPSASAVTSPQLISANNIVETNDTVRLHVSPKLIEKAHEAIFLRDRAMILKYRLASLKSRQCKSPENKQYCPEAFLNMVAEKLTYTAVMFIQVELLTEFFFQFPREVDNKLVYDLDRKQILQFAKENPYIRKHLELQERKRKLGEVMDKLNYLVRRQRDIEGTKAPSVAV</sequence>
<dbReference type="InterPro" id="IPR001401">
    <property type="entry name" value="Dynamin_GTPase"/>
</dbReference>
<dbReference type="FunFam" id="3.40.50.300:FF:000741">
    <property type="entry name" value="Putative mitochondrial dynamin GTPase"/>
    <property type="match status" value="1"/>
</dbReference>
<feature type="compositionally biased region" description="Basic and acidic residues" evidence="18">
    <location>
        <begin position="781"/>
        <end position="795"/>
    </location>
</feature>
<dbReference type="GO" id="GO:0003924">
    <property type="term" value="F:GTPase activity"/>
    <property type="evidence" value="ECO:0007669"/>
    <property type="project" value="InterPro"/>
</dbReference>
<evidence type="ECO:0000256" key="8">
    <source>
        <dbReference type="ARBA" id="ARBA00022801"/>
    </source>
</evidence>
<dbReference type="Gene3D" id="3.40.50.300">
    <property type="entry name" value="P-loop containing nucleotide triphosphate hydrolases"/>
    <property type="match status" value="1"/>
</dbReference>
<dbReference type="PROSITE" id="PS51388">
    <property type="entry name" value="GED"/>
    <property type="match status" value="1"/>
</dbReference>
<keyword evidence="13 17" id="KW-0342">GTP-binding</keyword>
<dbReference type="EC" id="3.6.5.5" evidence="3"/>
<dbReference type="GO" id="GO:0005525">
    <property type="term" value="F:GTP binding"/>
    <property type="evidence" value="ECO:0007669"/>
    <property type="project" value="UniProtKB-KW"/>
</dbReference>
<dbReference type="InterPro" id="IPR019762">
    <property type="entry name" value="Dynamin_GTPase_CS"/>
</dbReference>
<keyword evidence="15" id="KW-1015">Disulfide bond</keyword>
<dbReference type="Pfam" id="PF01031">
    <property type="entry name" value="Dynamin_M"/>
    <property type="match status" value="1"/>
</dbReference>
<keyword evidence="7" id="KW-0999">Mitochondrion inner membrane</keyword>
<dbReference type="InterPro" id="IPR022812">
    <property type="entry name" value="Dynamin"/>
</dbReference>
<dbReference type="GO" id="GO:0005758">
    <property type="term" value="C:mitochondrial intermembrane space"/>
    <property type="evidence" value="ECO:0007669"/>
    <property type="project" value="UniProtKB-SubCell"/>
</dbReference>
<dbReference type="SUPFAM" id="SSF52540">
    <property type="entry name" value="P-loop containing nucleoside triphosphate hydrolases"/>
    <property type="match status" value="1"/>
</dbReference>
<dbReference type="AlphaFoldDB" id="A0A9N9B525"/>
<evidence type="ECO:0000256" key="7">
    <source>
        <dbReference type="ARBA" id="ARBA00022792"/>
    </source>
</evidence>
<dbReference type="InterPro" id="IPR027417">
    <property type="entry name" value="P-loop_NTPase"/>
</dbReference>
<evidence type="ECO:0000256" key="12">
    <source>
        <dbReference type="ARBA" id="ARBA00023128"/>
    </source>
</evidence>
<evidence type="ECO:0000256" key="16">
    <source>
        <dbReference type="ARBA" id="ARBA00048040"/>
    </source>
</evidence>
<evidence type="ECO:0000256" key="14">
    <source>
        <dbReference type="ARBA" id="ARBA00023136"/>
    </source>
</evidence>
<dbReference type="InterPro" id="IPR045063">
    <property type="entry name" value="Dynamin_N"/>
</dbReference>
<evidence type="ECO:0000256" key="11">
    <source>
        <dbReference type="ARBA" id="ARBA00022989"/>
    </source>
</evidence>
<dbReference type="Pfam" id="PF24550">
    <property type="entry name" value="LIS_MGM1"/>
    <property type="match status" value="2"/>
</dbReference>
<dbReference type="InterPro" id="IPR056495">
    <property type="entry name" value="LIS_MGM1"/>
</dbReference>
<feature type="region of interest" description="Disordered" evidence="18">
    <location>
        <begin position="189"/>
        <end position="218"/>
    </location>
</feature>
<comment type="subcellular location">
    <subcellularLocation>
        <location evidence="1">Mitochondrion inner membrane</location>
    </subcellularLocation>
    <subcellularLocation>
        <location evidence="2">Mitochondrion intermembrane space</location>
    </subcellularLocation>
</comment>
<dbReference type="PRINTS" id="PR00195">
    <property type="entry name" value="DYNAMIN"/>
</dbReference>
<dbReference type="GO" id="GO:0061024">
    <property type="term" value="P:membrane organization"/>
    <property type="evidence" value="ECO:0007669"/>
    <property type="project" value="UniProtKB-ARBA"/>
</dbReference>
<dbReference type="InterPro" id="IPR020850">
    <property type="entry name" value="GED_dom"/>
</dbReference>
<dbReference type="GO" id="GO:0031623">
    <property type="term" value="P:receptor internalization"/>
    <property type="evidence" value="ECO:0007669"/>
    <property type="project" value="TreeGrafter"/>
</dbReference>
<dbReference type="Pfam" id="PF00350">
    <property type="entry name" value="Dynamin_N"/>
    <property type="match status" value="1"/>
</dbReference>
<evidence type="ECO:0000256" key="3">
    <source>
        <dbReference type="ARBA" id="ARBA00011980"/>
    </source>
</evidence>
<evidence type="ECO:0000256" key="18">
    <source>
        <dbReference type="SAM" id="MobiDB-lite"/>
    </source>
</evidence>
<reference evidence="21" key="1">
    <citation type="submission" date="2021-06" db="EMBL/GenBank/DDBJ databases">
        <authorList>
            <person name="Kallberg Y."/>
            <person name="Tangrot J."/>
            <person name="Rosling A."/>
        </authorList>
    </citation>
    <scope>NUCLEOTIDE SEQUENCE</scope>
    <source>
        <strain evidence="21">IA702</strain>
    </source>
</reference>
<evidence type="ECO:0000256" key="2">
    <source>
        <dbReference type="ARBA" id="ARBA00004569"/>
    </source>
</evidence>
<keyword evidence="6 17" id="KW-0547">Nucleotide-binding</keyword>
<dbReference type="PROSITE" id="PS00410">
    <property type="entry name" value="G_DYNAMIN_1"/>
    <property type="match status" value="1"/>
</dbReference>
<proteinExistence type="inferred from homology"/>
<keyword evidence="22" id="KW-1185">Reference proteome</keyword>
<keyword evidence="11" id="KW-1133">Transmembrane helix</keyword>
<evidence type="ECO:0000256" key="5">
    <source>
        <dbReference type="ARBA" id="ARBA00022723"/>
    </source>
</evidence>
<feature type="region of interest" description="Disordered" evidence="18">
    <location>
        <begin position="781"/>
        <end position="804"/>
    </location>
</feature>
<dbReference type="CDD" id="cd08771">
    <property type="entry name" value="DLP_1"/>
    <property type="match status" value="1"/>
</dbReference>
<dbReference type="PANTHER" id="PTHR11566">
    <property type="entry name" value="DYNAMIN"/>
    <property type="match status" value="1"/>
</dbReference>
<dbReference type="InterPro" id="IPR000375">
    <property type="entry name" value="Dynamin_stalk"/>
</dbReference>
<evidence type="ECO:0000256" key="13">
    <source>
        <dbReference type="ARBA" id="ARBA00023134"/>
    </source>
</evidence>
<dbReference type="OrthoDB" id="5061070at2759"/>
<evidence type="ECO:0000256" key="15">
    <source>
        <dbReference type="ARBA" id="ARBA00023157"/>
    </source>
</evidence>
<evidence type="ECO:0000256" key="17">
    <source>
        <dbReference type="RuleBase" id="RU003932"/>
    </source>
</evidence>
<feature type="domain" description="GED" evidence="19">
    <location>
        <begin position="861"/>
        <end position="954"/>
    </location>
</feature>
<keyword evidence="10" id="KW-0809">Transit peptide</keyword>
<protein>
    <recommendedName>
        <fullName evidence="3">dynamin GTPase</fullName>
        <ecNumber evidence="3">3.6.5.5</ecNumber>
    </recommendedName>
</protein>
<evidence type="ECO:0000259" key="19">
    <source>
        <dbReference type="PROSITE" id="PS51388"/>
    </source>
</evidence>
<organism evidence="21 22">
    <name type="scientific">Paraglomus occultum</name>
    <dbReference type="NCBI Taxonomy" id="144539"/>
    <lineage>
        <taxon>Eukaryota</taxon>
        <taxon>Fungi</taxon>
        <taxon>Fungi incertae sedis</taxon>
        <taxon>Mucoromycota</taxon>
        <taxon>Glomeromycotina</taxon>
        <taxon>Glomeromycetes</taxon>
        <taxon>Paraglomerales</taxon>
        <taxon>Paraglomeraceae</taxon>
        <taxon>Paraglomus</taxon>
    </lineage>
</organism>
<evidence type="ECO:0000259" key="20">
    <source>
        <dbReference type="PROSITE" id="PS51718"/>
    </source>
</evidence>
<dbReference type="EMBL" id="CAJVPJ010000747">
    <property type="protein sequence ID" value="CAG8553675.1"/>
    <property type="molecule type" value="Genomic_DNA"/>
</dbReference>
<comment type="catalytic activity">
    <reaction evidence="16">
        <text>GTP + H2O = GDP + phosphate + H(+)</text>
        <dbReference type="Rhea" id="RHEA:19669"/>
        <dbReference type="ChEBI" id="CHEBI:15377"/>
        <dbReference type="ChEBI" id="CHEBI:15378"/>
        <dbReference type="ChEBI" id="CHEBI:37565"/>
        <dbReference type="ChEBI" id="CHEBI:43474"/>
        <dbReference type="ChEBI" id="CHEBI:58189"/>
        <dbReference type="EC" id="3.6.5.5"/>
    </reaction>
</comment>
<keyword evidence="4" id="KW-0812">Transmembrane</keyword>
<comment type="caution">
    <text evidence="21">The sequence shown here is derived from an EMBL/GenBank/DDBJ whole genome shotgun (WGS) entry which is preliminary data.</text>
</comment>
<name>A0A9N9B525_9GLOM</name>
<dbReference type="PROSITE" id="PS51718">
    <property type="entry name" value="G_DYNAMIN_2"/>
    <property type="match status" value="1"/>
</dbReference>
<dbReference type="InterPro" id="IPR030381">
    <property type="entry name" value="G_DYNAMIN_dom"/>
</dbReference>
<evidence type="ECO:0000313" key="21">
    <source>
        <dbReference type="EMBL" id="CAG8553675.1"/>
    </source>
</evidence>
<keyword evidence="9" id="KW-0460">Magnesium</keyword>
<evidence type="ECO:0000256" key="9">
    <source>
        <dbReference type="ARBA" id="ARBA00022842"/>
    </source>
</evidence>
<dbReference type="GO" id="GO:0005886">
    <property type="term" value="C:plasma membrane"/>
    <property type="evidence" value="ECO:0007669"/>
    <property type="project" value="TreeGrafter"/>
</dbReference>
<dbReference type="GO" id="GO:0005874">
    <property type="term" value="C:microtubule"/>
    <property type="evidence" value="ECO:0007669"/>
    <property type="project" value="TreeGrafter"/>
</dbReference>
<keyword evidence="12" id="KW-0496">Mitochondrion</keyword>
<dbReference type="GO" id="GO:0008017">
    <property type="term" value="F:microtubule binding"/>
    <property type="evidence" value="ECO:0007669"/>
    <property type="project" value="TreeGrafter"/>
</dbReference>
<dbReference type="PANTHER" id="PTHR11566:SF212">
    <property type="entry name" value="DYNAMIN"/>
    <property type="match status" value="1"/>
</dbReference>
<keyword evidence="5" id="KW-0479">Metal-binding</keyword>
<dbReference type="GO" id="GO:0005743">
    <property type="term" value="C:mitochondrial inner membrane"/>
    <property type="evidence" value="ECO:0007669"/>
    <property type="project" value="UniProtKB-SubCell"/>
</dbReference>
<feature type="compositionally biased region" description="Basic and acidic residues" evidence="18">
    <location>
        <begin position="189"/>
        <end position="209"/>
    </location>
</feature>
<evidence type="ECO:0000313" key="22">
    <source>
        <dbReference type="Proteomes" id="UP000789572"/>
    </source>
</evidence>
<accession>A0A9N9B525</accession>
<evidence type="ECO:0000256" key="10">
    <source>
        <dbReference type="ARBA" id="ARBA00022946"/>
    </source>
</evidence>
<feature type="domain" description="Dynamin-type G" evidence="20">
    <location>
        <begin position="280"/>
        <end position="548"/>
    </location>
</feature>
<comment type="similarity">
    <text evidence="17">Belongs to the TRAFAC class dynamin-like GTPase superfamily. Dynamin/Fzo/YdjA family.</text>
</comment>
<dbReference type="Proteomes" id="UP000789572">
    <property type="component" value="Unassembled WGS sequence"/>
</dbReference>
<dbReference type="GO" id="GO:0046872">
    <property type="term" value="F:metal ion binding"/>
    <property type="evidence" value="ECO:0007669"/>
    <property type="project" value="UniProtKB-KW"/>
</dbReference>
<evidence type="ECO:0000256" key="4">
    <source>
        <dbReference type="ARBA" id="ARBA00022692"/>
    </source>
</evidence>
<gene>
    <name evidence="21" type="ORF">POCULU_LOCUS5151</name>
</gene>
<evidence type="ECO:0000256" key="6">
    <source>
        <dbReference type="ARBA" id="ARBA00022741"/>
    </source>
</evidence>
<dbReference type="SMART" id="SM00053">
    <property type="entry name" value="DYNc"/>
    <property type="match status" value="1"/>
</dbReference>
<keyword evidence="8" id="KW-0378">Hydrolase</keyword>
<evidence type="ECO:0000256" key="1">
    <source>
        <dbReference type="ARBA" id="ARBA00004273"/>
    </source>
</evidence>